<dbReference type="RefSeq" id="WP_092087283.1">
    <property type="nucleotide sequence ID" value="NZ_FMZW01000033.1"/>
</dbReference>
<dbReference type="EMBL" id="FMZW01000033">
    <property type="protein sequence ID" value="SDE72336.1"/>
    <property type="molecule type" value="Genomic_DNA"/>
</dbReference>
<protein>
    <submittedName>
        <fullName evidence="1">Uncharacterized protein</fullName>
    </submittedName>
</protein>
<name>A0A1G7F926_9BRAD</name>
<sequence>MTKKITRRHLKNGLVAFVDLLGFSARVESIRTEQELRALDDDVAFAQNEFGHKSSDKFTRQSDRAVGKSVLAFSDCLVLSVPLRSPLTPIQGTFDILMSELSGFALSQGTCVLEGIFVRGGIDLGIWYRRQDSLISPALVQAYGLERDACVPMIAITTRLRRYLSNHPHRRFYSDDLDPISRTLKQYRKLPNGKTLWFINYLRICLDSIEPVIVGEDRKKYLAADADGRDRMRTEAWQKACLDWAKHHGQAILKSHASAEVASVRAKYAWLAKYHNEEVKRFFGKAAKPLLIKPV</sequence>
<organism evidence="1 2">
    <name type="scientific">Bradyrhizobium brasilense</name>
    <dbReference type="NCBI Taxonomy" id="1419277"/>
    <lineage>
        <taxon>Bacteria</taxon>
        <taxon>Pseudomonadati</taxon>
        <taxon>Pseudomonadota</taxon>
        <taxon>Alphaproteobacteria</taxon>
        <taxon>Hyphomicrobiales</taxon>
        <taxon>Nitrobacteraceae</taxon>
        <taxon>Bradyrhizobium</taxon>
    </lineage>
</organism>
<accession>A0A1G7F926</accession>
<gene>
    <name evidence="1" type="ORF">SAMN05216337_103329</name>
</gene>
<evidence type="ECO:0000313" key="1">
    <source>
        <dbReference type="EMBL" id="SDE72336.1"/>
    </source>
</evidence>
<dbReference type="Proteomes" id="UP000199245">
    <property type="component" value="Unassembled WGS sequence"/>
</dbReference>
<dbReference type="AlphaFoldDB" id="A0A1G7F926"/>
<evidence type="ECO:0000313" key="2">
    <source>
        <dbReference type="Proteomes" id="UP000199245"/>
    </source>
</evidence>
<proteinExistence type="predicted"/>
<reference evidence="1 2" key="1">
    <citation type="submission" date="2016-10" db="EMBL/GenBank/DDBJ databases">
        <authorList>
            <person name="de Groot N.N."/>
        </authorList>
    </citation>
    <scope>NUCLEOTIDE SEQUENCE [LARGE SCALE GENOMIC DNA]</scope>
    <source>
        <strain evidence="1 2">R5</strain>
    </source>
</reference>